<sequence>MNPIASDGVGEGRMGRRRTKNGNSRKNPKRQLAMPSKTKVPVGDDDKCRESSEEKSLGLDRAALWVSIAALVVSIIAMGAQIVQWDREGAVFDVKALYEATGLSTFDGTRKLFSQQGQAVIVTNTGRTPGTILDISRQTDNGTRMEVCIPDVDKDGAFAAAESEKAVKLLHDRQVTLQPGESRLVFFSETAKENTSSTNPPTRMDAGGISQSKYVLYEANGKRIEFRLGEKDILDDTVKNHYESLPGFSEAEAQCAGLVQLPET</sequence>
<keyword evidence="2" id="KW-1133">Transmembrane helix</keyword>
<dbReference type="EMBL" id="DS990239">
    <property type="protein sequence ID" value="EEQ54947.1"/>
    <property type="molecule type" value="Genomic_DNA"/>
</dbReference>
<dbReference type="AlphaFoldDB" id="C5EAA3"/>
<proteinExistence type="predicted"/>
<gene>
    <name evidence="3" type="ORF">BLIG_00898</name>
</gene>
<feature type="compositionally biased region" description="Basic and acidic residues" evidence="1">
    <location>
        <begin position="42"/>
        <end position="51"/>
    </location>
</feature>
<feature type="transmembrane region" description="Helical" evidence="2">
    <location>
        <begin position="62"/>
        <end position="83"/>
    </location>
</feature>
<dbReference type="HOGENOM" id="CLU_1052381_0_0_11"/>
<evidence type="ECO:0000256" key="1">
    <source>
        <dbReference type="SAM" id="MobiDB-lite"/>
    </source>
</evidence>
<protein>
    <submittedName>
        <fullName evidence="3">Uncharacterized protein</fullName>
    </submittedName>
</protein>
<evidence type="ECO:0000256" key="2">
    <source>
        <dbReference type="SAM" id="Phobius"/>
    </source>
</evidence>
<keyword evidence="2" id="KW-0472">Membrane</keyword>
<evidence type="ECO:0000313" key="3">
    <source>
        <dbReference type="EMBL" id="EEQ54947.1"/>
    </source>
</evidence>
<feature type="region of interest" description="Disordered" evidence="1">
    <location>
        <begin position="1"/>
        <end position="51"/>
    </location>
</feature>
<organism evidence="3">
    <name type="scientific">Bifidobacterium longum subsp. infantis CCUG 52486</name>
    <dbReference type="NCBI Taxonomy" id="537937"/>
    <lineage>
        <taxon>Bacteria</taxon>
        <taxon>Bacillati</taxon>
        <taxon>Actinomycetota</taxon>
        <taxon>Actinomycetes</taxon>
        <taxon>Bifidobacteriales</taxon>
        <taxon>Bifidobacteriaceae</taxon>
        <taxon>Bifidobacterium</taxon>
    </lineage>
</organism>
<accession>C5EAA3</accession>
<reference evidence="3" key="1">
    <citation type="submission" date="2008-08" db="EMBL/GenBank/DDBJ databases">
        <title>Annotation of Bifidobacterium longum subsp. infantis CCUG 52486.</title>
        <authorList>
            <consortium name="The Broad Institute Genome Sequencing Platform"/>
            <person name="Gougoulias C."/>
            <person name="Tuohy K.M."/>
            <person name="Gibson G.R."/>
            <person name="Ward D."/>
            <person name="Mehta T."/>
            <person name="Young S."/>
            <person name="Jaffe D."/>
            <person name="Gnerre S."/>
            <person name="Berlin A."/>
            <person name="Heiman D."/>
            <person name="Hepburn T."/>
            <person name="Shea T."/>
            <person name="Sykes S."/>
            <person name="Alvarado L."/>
            <person name="Kodira C."/>
            <person name="Borodovsky M."/>
            <person name="Lander E."/>
            <person name="Galagan J."/>
            <person name="Nusbaum C."/>
            <person name="Birren B."/>
        </authorList>
    </citation>
    <scope>NUCLEOTIDE SEQUENCE [LARGE SCALE GENOMIC DNA]</scope>
    <source>
        <strain evidence="3">CCUG 52486</strain>
    </source>
</reference>
<dbReference type="Proteomes" id="UP000005084">
    <property type="component" value="Unassembled WGS sequence"/>
</dbReference>
<name>C5EAA3_BIFLI</name>
<keyword evidence="2" id="KW-0812">Transmembrane</keyword>